<evidence type="ECO:0000256" key="1">
    <source>
        <dbReference type="ARBA" id="ARBA00001970"/>
    </source>
</evidence>
<dbReference type="Proteomes" id="UP000332933">
    <property type="component" value="Unassembled WGS sequence"/>
</dbReference>
<evidence type="ECO:0000256" key="4">
    <source>
        <dbReference type="ARBA" id="ARBA00022723"/>
    </source>
</evidence>
<dbReference type="PANTHER" id="PTHR23289">
    <property type="entry name" value="CYTOCHROME C OXIDASE ASSEMBLY PROTEIN COX15"/>
    <property type="match status" value="1"/>
</dbReference>
<keyword evidence="4" id="KW-0479">Metal-binding</keyword>
<dbReference type="PANTHER" id="PTHR23289:SF2">
    <property type="entry name" value="CYTOCHROME C OXIDASE ASSEMBLY PROTEIN COX15 HOMOLOG"/>
    <property type="match status" value="1"/>
</dbReference>
<evidence type="ECO:0000256" key="3">
    <source>
        <dbReference type="ARBA" id="ARBA00022692"/>
    </source>
</evidence>
<evidence type="ECO:0000256" key="7">
    <source>
        <dbReference type="ARBA" id="ARBA00023004"/>
    </source>
</evidence>
<dbReference type="AlphaFoldDB" id="A0A485KKP9"/>
<evidence type="ECO:0000256" key="11">
    <source>
        <dbReference type="ARBA" id="ARBA00048044"/>
    </source>
</evidence>
<dbReference type="GO" id="GO:0006784">
    <property type="term" value="P:heme A biosynthetic process"/>
    <property type="evidence" value="ECO:0007669"/>
    <property type="project" value="InterPro"/>
</dbReference>
<keyword evidence="5 12" id="KW-1133">Transmembrane helix</keyword>
<evidence type="ECO:0000256" key="9">
    <source>
        <dbReference type="ARBA" id="ARBA00023136"/>
    </source>
</evidence>
<sequence>MLARCRALQRRLPAAVQSSVHQTVACRAPTPFVFKPKYLTLHMSTTAKQASLQNVVANRPIAWWLMGCAAMVGGMVAVGGATRLTRSGLSMVTWKPHGGLPPITAEEWATEFELYKQFPEYQQRQSMTVDDFKQIYFWEYSHRMLGRTVGLAFAGPLAYFAARGRIPKELYGRLGALFGLGALQGGIGWWMVRSGLEDRDLTDRKEVRVSPYRLATHLGMAFTTCGLLTWTALGVLAPPFNEQFKLVQDTITPDGLKKITQVRKWLHRSATVLAVTIMSGAFVAGIDAGMAFNTFPKMDGQWIPDGIFDMEPIQRNFFENTPLVQFDHRVLALTTLAGITGAYALARNPNVWWQLPAASKTALNLNMLAVAGQVGLGITTLLTCVPIPLAIAHQCGALVLMTSTVYSLHTLRFARPLGYKWATTIKEAAKAGTP</sequence>
<reference evidence="14 15" key="1">
    <citation type="submission" date="2019-03" db="EMBL/GenBank/DDBJ databases">
        <authorList>
            <person name="Gaulin E."/>
            <person name="Dumas B."/>
        </authorList>
    </citation>
    <scope>NUCLEOTIDE SEQUENCE [LARGE SCALE GENOMIC DNA]</scope>
    <source>
        <strain evidence="14">CBS 568.67</strain>
    </source>
</reference>
<keyword evidence="3 12" id="KW-0812">Transmembrane</keyword>
<dbReference type="HAMAP" id="MF_01665">
    <property type="entry name" value="HemeA_synth_type2"/>
    <property type="match status" value="1"/>
</dbReference>
<protein>
    <submittedName>
        <fullName evidence="14">Aste57867_8528 protein</fullName>
    </submittedName>
</protein>
<dbReference type="GO" id="GO:0120547">
    <property type="term" value="F:heme A synthase activity"/>
    <property type="evidence" value="ECO:0007669"/>
    <property type="project" value="UniProtKB-EC"/>
</dbReference>
<feature type="transmembrane region" description="Helical" evidence="12">
    <location>
        <begin position="270"/>
        <end position="292"/>
    </location>
</feature>
<accession>A0A485KKP9</accession>
<dbReference type="InterPro" id="IPR023754">
    <property type="entry name" value="HemeA_Synthase_type2"/>
</dbReference>
<organism evidence="14 15">
    <name type="scientific">Aphanomyces stellatus</name>
    <dbReference type="NCBI Taxonomy" id="120398"/>
    <lineage>
        <taxon>Eukaryota</taxon>
        <taxon>Sar</taxon>
        <taxon>Stramenopiles</taxon>
        <taxon>Oomycota</taxon>
        <taxon>Saprolegniomycetes</taxon>
        <taxon>Saprolegniales</taxon>
        <taxon>Verrucalvaceae</taxon>
        <taxon>Aphanomyces</taxon>
    </lineage>
</organism>
<evidence type="ECO:0000256" key="8">
    <source>
        <dbReference type="ARBA" id="ARBA00023133"/>
    </source>
</evidence>
<dbReference type="EMBL" id="CAADRA010005125">
    <property type="protein sequence ID" value="VFT85414.1"/>
    <property type="molecule type" value="Genomic_DNA"/>
</dbReference>
<dbReference type="OrthoDB" id="1726137at2759"/>
<evidence type="ECO:0000313" key="14">
    <source>
        <dbReference type="EMBL" id="VFT85414.1"/>
    </source>
</evidence>
<comment type="cofactor">
    <cofactor evidence="1">
        <name>heme b</name>
        <dbReference type="ChEBI" id="CHEBI:60344"/>
    </cofactor>
</comment>
<feature type="transmembrane region" description="Helical" evidence="12">
    <location>
        <begin position="367"/>
        <end position="391"/>
    </location>
</feature>
<comment type="pathway">
    <text evidence="10">Porphyrin-containing compound metabolism; heme A biosynthesis; heme A from heme O: step 1/1.</text>
</comment>
<evidence type="ECO:0000256" key="6">
    <source>
        <dbReference type="ARBA" id="ARBA00023002"/>
    </source>
</evidence>
<keyword evidence="9 12" id="KW-0472">Membrane</keyword>
<keyword evidence="8" id="KW-0350">Heme biosynthesis</keyword>
<comment type="catalytic activity">
    <reaction evidence="11">
        <text>Fe(II)-heme o + 2 A + H2O = Fe(II)-heme a + 2 AH2</text>
        <dbReference type="Rhea" id="RHEA:63388"/>
        <dbReference type="ChEBI" id="CHEBI:13193"/>
        <dbReference type="ChEBI" id="CHEBI:15377"/>
        <dbReference type="ChEBI" id="CHEBI:17499"/>
        <dbReference type="ChEBI" id="CHEBI:60530"/>
        <dbReference type="ChEBI" id="CHEBI:61715"/>
        <dbReference type="EC" id="1.17.99.9"/>
    </reaction>
    <physiologicalReaction direction="left-to-right" evidence="11">
        <dbReference type="Rhea" id="RHEA:63389"/>
    </physiologicalReaction>
</comment>
<evidence type="ECO:0000256" key="12">
    <source>
        <dbReference type="SAM" id="Phobius"/>
    </source>
</evidence>
<evidence type="ECO:0000256" key="5">
    <source>
        <dbReference type="ARBA" id="ARBA00022989"/>
    </source>
</evidence>
<gene>
    <name evidence="14" type="primary">Aste57867_8528</name>
    <name evidence="13" type="ORF">As57867_008496</name>
    <name evidence="14" type="ORF">ASTE57867_8528</name>
</gene>
<dbReference type="InterPro" id="IPR003780">
    <property type="entry name" value="COX15/CtaA_fam"/>
</dbReference>
<dbReference type="GO" id="GO:0016653">
    <property type="term" value="F:oxidoreductase activity, acting on NAD(P)H, heme protein as acceptor"/>
    <property type="evidence" value="ECO:0007669"/>
    <property type="project" value="TreeGrafter"/>
</dbReference>
<evidence type="ECO:0000313" key="15">
    <source>
        <dbReference type="Proteomes" id="UP000332933"/>
    </source>
</evidence>
<feature type="transmembrane region" description="Helical" evidence="12">
    <location>
        <begin position="212"/>
        <end position="236"/>
    </location>
</feature>
<evidence type="ECO:0000313" key="13">
    <source>
        <dbReference type="EMBL" id="KAF0700958.1"/>
    </source>
</evidence>
<name>A0A485KKP9_9STRA</name>
<dbReference type="Pfam" id="PF02628">
    <property type="entry name" value="COX15-CtaA"/>
    <property type="match status" value="1"/>
</dbReference>
<feature type="transmembrane region" description="Helical" evidence="12">
    <location>
        <begin position="174"/>
        <end position="192"/>
    </location>
</feature>
<keyword evidence="7" id="KW-0408">Iron</keyword>
<evidence type="ECO:0000256" key="2">
    <source>
        <dbReference type="ARBA" id="ARBA00004141"/>
    </source>
</evidence>
<reference evidence="13" key="2">
    <citation type="submission" date="2019-06" db="EMBL/GenBank/DDBJ databases">
        <title>Genomics analysis of Aphanomyces spp. identifies a new class of oomycete effector associated with host adaptation.</title>
        <authorList>
            <person name="Gaulin E."/>
        </authorList>
    </citation>
    <scope>NUCLEOTIDE SEQUENCE</scope>
    <source>
        <strain evidence="13">CBS 578.67</strain>
    </source>
</reference>
<proteinExistence type="inferred from homology"/>
<evidence type="ECO:0000256" key="10">
    <source>
        <dbReference type="ARBA" id="ARBA00044501"/>
    </source>
</evidence>
<comment type="subcellular location">
    <subcellularLocation>
        <location evidence="2">Membrane</location>
        <topology evidence="2">Multi-pass membrane protein</topology>
    </subcellularLocation>
</comment>
<keyword evidence="15" id="KW-1185">Reference proteome</keyword>
<feature type="transmembrane region" description="Helical" evidence="12">
    <location>
        <begin position="144"/>
        <end position="162"/>
    </location>
</feature>
<dbReference type="GO" id="GO:0046872">
    <property type="term" value="F:metal ion binding"/>
    <property type="evidence" value="ECO:0007669"/>
    <property type="project" value="UniProtKB-KW"/>
</dbReference>
<dbReference type="GO" id="GO:0005743">
    <property type="term" value="C:mitochondrial inner membrane"/>
    <property type="evidence" value="ECO:0007669"/>
    <property type="project" value="TreeGrafter"/>
</dbReference>
<keyword evidence="6" id="KW-0560">Oxidoreductase</keyword>
<feature type="transmembrane region" description="Helical" evidence="12">
    <location>
        <begin position="61"/>
        <end position="81"/>
    </location>
</feature>
<dbReference type="EMBL" id="VJMH01005104">
    <property type="protein sequence ID" value="KAF0700958.1"/>
    <property type="molecule type" value="Genomic_DNA"/>
</dbReference>